<evidence type="ECO:0000256" key="1">
    <source>
        <dbReference type="SAM" id="Phobius"/>
    </source>
</evidence>
<reference evidence="3" key="1">
    <citation type="submission" date="2022-08" db="UniProtKB">
        <authorList>
            <consortium name="EnsemblMetazoa"/>
        </authorList>
    </citation>
    <scope>IDENTIFICATION</scope>
    <source>
        <strain evidence="3">05x7-T-G4-1.051#20</strain>
    </source>
</reference>
<evidence type="ECO:0000256" key="2">
    <source>
        <dbReference type="SAM" id="SignalP"/>
    </source>
</evidence>
<feature type="transmembrane region" description="Helical" evidence="1">
    <location>
        <begin position="194"/>
        <end position="218"/>
    </location>
</feature>
<dbReference type="Proteomes" id="UP000005408">
    <property type="component" value="Unassembled WGS sequence"/>
</dbReference>
<dbReference type="AlphaFoldDB" id="A0A8W8JI40"/>
<feature type="chain" id="PRO_5036448975" evidence="2">
    <location>
        <begin position="20"/>
        <end position="260"/>
    </location>
</feature>
<keyword evidence="1" id="KW-1133">Transmembrane helix</keyword>
<evidence type="ECO:0000313" key="4">
    <source>
        <dbReference type="Proteomes" id="UP000005408"/>
    </source>
</evidence>
<dbReference type="EnsemblMetazoa" id="G19255.1">
    <property type="protein sequence ID" value="G19255.1:cds"/>
    <property type="gene ID" value="G19255"/>
</dbReference>
<keyword evidence="1" id="KW-0812">Transmembrane</keyword>
<keyword evidence="2" id="KW-0732">Signal</keyword>
<organism evidence="3 4">
    <name type="scientific">Magallana gigas</name>
    <name type="common">Pacific oyster</name>
    <name type="synonym">Crassostrea gigas</name>
    <dbReference type="NCBI Taxonomy" id="29159"/>
    <lineage>
        <taxon>Eukaryota</taxon>
        <taxon>Metazoa</taxon>
        <taxon>Spiralia</taxon>
        <taxon>Lophotrochozoa</taxon>
        <taxon>Mollusca</taxon>
        <taxon>Bivalvia</taxon>
        <taxon>Autobranchia</taxon>
        <taxon>Pteriomorphia</taxon>
        <taxon>Ostreida</taxon>
        <taxon>Ostreoidea</taxon>
        <taxon>Ostreidae</taxon>
        <taxon>Magallana</taxon>
    </lineage>
</organism>
<proteinExistence type="predicted"/>
<accession>A0A8W8JI40</accession>
<protein>
    <submittedName>
        <fullName evidence="3">Uncharacterized protein</fullName>
    </submittedName>
</protein>
<keyword evidence="4" id="KW-1185">Reference proteome</keyword>
<name>A0A8W8JI40_MAGGI</name>
<feature type="signal peptide" evidence="2">
    <location>
        <begin position="1"/>
        <end position="19"/>
    </location>
</feature>
<sequence>MLFSLLKGLEICFIYLLNCGKLYNKQGTKNCLNATDMFRQKRFSADQVCNETNADLVIVNSCPENEITFEKRSNEKQCETKPNCLGKTLVYHCVKCNENLVEVCAPSSPIVGRCCAVFDSGVWRVVEDYSSPCTDCPFKYLSPDCFSYDTCVKTKKTYHTTQSIYYETTRTIFSNDEGTKHNVHDRMEHSSPNIITIVLAIIAATAIALSCLVVLICYRLHKKGLIMKEKQNGSEYEKRCPEGVNNQLLIENGNVNSEPT</sequence>
<keyword evidence="1" id="KW-0472">Membrane</keyword>
<evidence type="ECO:0000313" key="3">
    <source>
        <dbReference type="EnsemblMetazoa" id="G19255.1:cds"/>
    </source>
</evidence>